<dbReference type="Proteomes" id="UP000295388">
    <property type="component" value="Unassembled WGS sequence"/>
</dbReference>
<feature type="region of interest" description="Disordered" evidence="1">
    <location>
        <begin position="511"/>
        <end position="541"/>
    </location>
</feature>
<feature type="compositionally biased region" description="Low complexity" evidence="1">
    <location>
        <begin position="342"/>
        <end position="383"/>
    </location>
</feature>
<evidence type="ECO:0000256" key="1">
    <source>
        <dbReference type="SAM" id="MobiDB-lite"/>
    </source>
</evidence>
<reference evidence="2 3" key="1">
    <citation type="submission" date="2019-03" db="EMBL/GenBank/DDBJ databases">
        <title>Genomic Encyclopedia of Type Strains, Phase III (KMG-III): the genomes of soil and plant-associated and newly described type strains.</title>
        <authorList>
            <person name="Whitman W."/>
        </authorList>
    </citation>
    <scope>NUCLEOTIDE SEQUENCE [LARGE SCALE GENOMIC DNA]</scope>
    <source>
        <strain evidence="2 3">VKM Ac-2527</strain>
    </source>
</reference>
<accession>A0A4R6JJA3</accession>
<dbReference type="EMBL" id="SNWQ01000021">
    <property type="protein sequence ID" value="TDO35792.1"/>
    <property type="molecule type" value="Genomic_DNA"/>
</dbReference>
<comment type="caution">
    <text evidence="2">The sequence shown here is derived from an EMBL/GenBank/DDBJ whole genome shotgun (WGS) entry which is preliminary data.</text>
</comment>
<evidence type="ECO:0008006" key="4">
    <source>
        <dbReference type="Google" id="ProtNLM"/>
    </source>
</evidence>
<dbReference type="RefSeq" id="WP_133804258.1">
    <property type="nucleotide sequence ID" value="NZ_SNWQ01000021.1"/>
</dbReference>
<dbReference type="AlphaFoldDB" id="A0A4R6JJA3"/>
<protein>
    <recommendedName>
        <fullName evidence="4">DUF222 domain-containing protein</fullName>
    </recommendedName>
</protein>
<keyword evidence="3" id="KW-1185">Reference proteome</keyword>
<feature type="compositionally biased region" description="Low complexity" evidence="1">
    <location>
        <begin position="282"/>
        <end position="334"/>
    </location>
</feature>
<feature type="region of interest" description="Disordered" evidence="1">
    <location>
        <begin position="282"/>
        <end position="492"/>
    </location>
</feature>
<gene>
    <name evidence="2" type="ORF">EV643_12164</name>
</gene>
<evidence type="ECO:0000313" key="3">
    <source>
        <dbReference type="Proteomes" id="UP000295388"/>
    </source>
</evidence>
<sequence length="705" mass="73646">MFEGDLSGLTAAEVLASAAEHHAMAREHEVSVLVHAQQFAALHSVESLQCRRGGARDGESGGGRDGVRGSARGRERGVVLGGAGCPEIAEFAPAEFGAVVLGVSAGVSAGVAAEFVGQALALLHRLPRCWAMVQAYEATPWKARKIATACLDLSLEAAALVDHEVAGIIDSVTPARLTTIVKAALWKADPEAAAAAAKQKARERGVYVAQSDDNGTKAMYVLAASGDVIRFDATINSIADALKTLGDTDPLRLRRAKAIGILADPDYALALLTAAHEARTAATAPATPSRPADSADPPADAAAPVDPAAPTNPAATNPAAAPAPSARPTASTDPASHRRPDSPATAAARPSAAARPAAAVDSADPAHTADPAHPADPVDATDPSTSANPARPTRPADDLATTPVHAGPAATNDPADPAAPVNPVDPAESAHSTDPVDDTDLGEWWMREPDDETDRDTPHPSSDLPDPLDTPPRRPPPDPGNPTPTTIDDDAAEPMDTAARRALNATLNRLDGIAPGTSLGSATEPGASGRGPTRRARAGAGTGRTVVYVHLTDQTLATGTGVLRVENLGPLLADQLAELIGHRPYIVKPVIDLNHKIAVDAYEIPARIRERIKLTYPVEQFPYGTAHTTNTTDLDHIQPYDPLGPTEQTSTTNLAPLRRFTHRLKTHGRWQVRRLDDGALEWTSPHQFTFRVDHTGTHPTRTPST</sequence>
<evidence type="ECO:0000313" key="2">
    <source>
        <dbReference type="EMBL" id="TDO35792.1"/>
    </source>
</evidence>
<dbReference type="OrthoDB" id="3799569at2"/>
<organism evidence="2 3">
    <name type="scientific">Kribbella caucasensis</name>
    <dbReference type="NCBI Taxonomy" id="2512215"/>
    <lineage>
        <taxon>Bacteria</taxon>
        <taxon>Bacillati</taxon>
        <taxon>Actinomycetota</taxon>
        <taxon>Actinomycetes</taxon>
        <taxon>Propionibacteriales</taxon>
        <taxon>Kribbellaceae</taxon>
        <taxon>Kribbella</taxon>
    </lineage>
</organism>
<feature type="compositionally biased region" description="Low complexity" evidence="1">
    <location>
        <begin position="408"/>
        <end position="427"/>
    </location>
</feature>
<proteinExistence type="predicted"/>
<name>A0A4R6JJA3_9ACTN</name>